<feature type="binding site" evidence="9">
    <location>
        <position position="203"/>
    </location>
    <ligand>
        <name>NAD(+)</name>
        <dbReference type="ChEBI" id="CHEBI:57540"/>
    </ligand>
</feature>
<evidence type="ECO:0000256" key="2">
    <source>
        <dbReference type="ARBA" id="ARBA00005689"/>
    </source>
</evidence>
<evidence type="ECO:0000256" key="7">
    <source>
        <dbReference type="PIRSR" id="PIRSR000183-1"/>
    </source>
</evidence>
<evidence type="ECO:0000259" key="11">
    <source>
        <dbReference type="SMART" id="SM01003"/>
    </source>
</evidence>
<dbReference type="SUPFAM" id="SSF51735">
    <property type="entry name" value="NAD(P)-binding Rossmann-fold domains"/>
    <property type="match status" value="1"/>
</dbReference>
<organism evidence="12 13">
    <name type="scientific">Desulfoscipio gibsoniae DSM 7213</name>
    <dbReference type="NCBI Taxonomy" id="767817"/>
    <lineage>
        <taxon>Bacteria</taxon>
        <taxon>Bacillati</taxon>
        <taxon>Bacillota</taxon>
        <taxon>Clostridia</taxon>
        <taxon>Eubacteriales</taxon>
        <taxon>Desulfallaceae</taxon>
        <taxon>Desulfoscipio</taxon>
    </lineage>
</organism>
<proteinExistence type="inferred from homology"/>
<name>R4KRT0_9FIRM</name>
<evidence type="ECO:0000256" key="3">
    <source>
        <dbReference type="ARBA" id="ARBA00012897"/>
    </source>
</evidence>
<evidence type="ECO:0000313" key="12">
    <source>
        <dbReference type="EMBL" id="AGL02311.1"/>
    </source>
</evidence>
<dbReference type="PIRSF" id="PIRSF000183">
    <property type="entry name" value="Alanine_dh"/>
    <property type="match status" value="1"/>
</dbReference>
<dbReference type="PANTHER" id="PTHR42795">
    <property type="entry name" value="ALANINE DEHYDROGENASE"/>
    <property type="match status" value="1"/>
</dbReference>
<dbReference type="EC" id="1.4.1.1" evidence="3 6"/>
<dbReference type="GO" id="GO:0005886">
    <property type="term" value="C:plasma membrane"/>
    <property type="evidence" value="ECO:0007669"/>
    <property type="project" value="TreeGrafter"/>
</dbReference>
<feature type="binding site" evidence="9">
    <location>
        <position position="134"/>
    </location>
    <ligand>
        <name>NAD(+)</name>
        <dbReference type="ChEBI" id="CHEBI:57540"/>
    </ligand>
</feature>
<feature type="binding site" evidence="9">
    <location>
        <begin position="298"/>
        <end position="301"/>
    </location>
    <ligand>
        <name>NAD(+)</name>
        <dbReference type="ChEBI" id="CHEBI:57540"/>
    </ligand>
</feature>
<dbReference type="Gene3D" id="3.40.50.720">
    <property type="entry name" value="NAD(P)-binding Rossmann-like Domain"/>
    <property type="match status" value="2"/>
</dbReference>
<dbReference type="STRING" id="767817.Desgi_2915"/>
<dbReference type="AlphaFoldDB" id="R4KRT0"/>
<keyword evidence="13" id="KW-1185">Reference proteome</keyword>
<comment type="similarity">
    <text evidence="2 6">Belongs to the AlaDH/PNT family.</text>
</comment>
<dbReference type="InterPro" id="IPR008143">
    <property type="entry name" value="Ala_DH/PNT_CS2"/>
</dbReference>
<reference evidence="12 13" key="1">
    <citation type="submission" date="2012-01" db="EMBL/GenBank/DDBJ databases">
        <title>Complete sequence of Desulfotomaculum gibsoniae DSM 7213.</title>
        <authorList>
            <consortium name="US DOE Joint Genome Institute"/>
            <person name="Lucas S."/>
            <person name="Han J."/>
            <person name="Lapidus A."/>
            <person name="Cheng J.-F."/>
            <person name="Goodwin L."/>
            <person name="Pitluck S."/>
            <person name="Peters L."/>
            <person name="Ovchinnikova G."/>
            <person name="Teshima H."/>
            <person name="Detter J.C."/>
            <person name="Han C."/>
            <person name="Tapia R."/>
            <person name="Land M."/>
            <person name="Hauser L."/>
            <person name="Kyrpides N."/>
            <person name="Ivanova N."/>
            <person name="Pagani I."/>
            <person name="Parshina S."/>
            <person name="Plugge C."/>
            <person name="Muyzer G."/>
            <person name="Kuever J."/>
            <person name="Ivanova A."/>
            <person name="Nazina T."/>
            <person name="Klenk H.-P."/>
            <person name="Brambilla E."/>
            <person name="Spring S."/>
            <person name="Stams A.F."/>
            <person name="Woyke T."/>
        </authorList>
    </citation>
    <scope>NUCLEOTIDE SEQUENCE [LARGE SCALE GENOMIC DNA]</scope>
    <source>
        <strain evidence="12 13">DSM 7213</strain>
    </source>
</reference>
<dbReference type="UniPathway" id="UPA00527">
    <property type="reaction ID" value="UER00585"/>
</dbReference>
<dbReference type="Pfam" id="PF01262">
    <property type="entry name" value="AlaDh_PNT_C"/>
    <property type="match status" value="1"/>
</dbReference>
<feature type="binding site" evidence="9">
    <location>
        <position position="198"/>
    </location>
    <ligand>
        <name>NAD(+)</name>
        <dbReference type="ChEBI" id="CHEBI:57540"/>
    </ligand>
</feature>
<dbReference type="OrthoDB" id="9804592at2"/>
<accession>R4KRT0</accession>
<keyword evidence="4 6" id="KW-0560">Oxidoreductase</keyword>
<feature type="binding site" evidence="8">
    <location>
        <position position="75"/>
    </location>
    <ligand>
        <name>substrate</name>
    </ligand>
</feature>
<dbReference type="SMART" id="SM01002">
    <property type="entry name" value="AlaDh_PNT_C"/>
    <property type="match status" value="1"/>
</dbReference>
<keyword evidence="9" id="KW-0547">Nucleotide-binding</keyword>
<gene>
    <name evidence="12" type="ORF">Desgi_2915</name>
</gene>
<feature type="binding site" evidence="9">
    <location>
        <position position="220"/>
    </location>
    <ligand>
        <name>NAD(+)</name>
        <dbReference type="ChEBI" id="CHEBI:57540"/>
    </ligand>
</feature>
<dbReference type="InterPro" id="IPR008141">
    <property type="entry name" value="Ala_DH"/>
</dbReference>
<comment type="catalytic activity">
    <reaction evidence="6">
        <text>L-alanine + NAD(+) + H2O = pyruvate + NH4(+) + NADH + H(+)</text>
        <dbReference type="Rhea" id="RHEA:18405"/>
        <dbReference type="ChEBI" id="CHEBI:15361"/>
        <dbReference type="ChEBI" id="CHEBI:15377"/>
        <dbReference type="ChEBI" id="CHEBI:15378"/>
        <dbReference type="ChEBI" id="CHEBI:28938"/>
        <dbReference type="ChEBI" id="CHEBI:57540"/>
        <dbReference type="ChEBI" id="CHEBI:57945"/>
        <dbReference type="ChEBI" id="CHEBI:57972"/>
        <dbReference type="EC" id="1.4.1.1"/>
    </reaction>
</comment>
<dbReference type="SUPFAM" id="SSF52283">
    <property type="entry name" value="Formate/glycerate dehydrogenase catalytic domain-like"/>
    <property type="match status" value="1"/>
</dbReference>
<feature type="binding site" evidence="9">
    <location>
        <position position="279"/>
    </location>
    <ligand>
        <name>NAD(+)</name>
        <dbReference type="ChEBI" id="CHEBI:57540"/>
    </ligand>
</feature>
<feature type="domain" description="Alanine dehydrogenase/pyridine nucleotide transhydrogenase N-terminal" evidence="11">
    <location>
        <begin position="4"/>
        <end position="137"/>
    </location>
</feature>
<dbReference type="FunFam" id="3.40.50.720:FF:000049">
    <property type="entry name" value="Alanine dehydrogenase"/>
    <property type="match status" value="1"/>
</dbReference>
<dbReference type="PRINTS" id="PR00411">
    <property type="entry name" value="PNDRDTASEI"/>
</dbReference>
<dbReference type="eggNOG" id="COG0686">
    <property type="taxonomic scope" value="Bacteria"/>
</dbReference>
<feature type="active site" description="Proton donor/acceptor" evidence="7">
    <location>
        <position position="270"/>
    </location>
</feature>
<dbReference type="EMBL" id="CP003273">
    <property type="protein sequence ID" value="AGL02311.1"/>
    <property type="molecule type" value="Genomic_DNA"/>
</dbReference>
<dbReference type="RefSeq" id="WP_006520836.1">
    <property type="nucleotide sequence ID" value="NC_021184.1"/>
</dbReference>
<dbReference type="Proteomes" id="UP000013520">
    <property type="component" value="Chromosome"/>
</dbReference>
<evidence type="ECO:0000256" key="4">
    <source>
        <dbReference type="ARBA" id="ARBA00023002"/>
    </source>
</evidence>
<dbReference type="SMART" id="SM01003">
    <property type="entry name" value="AlaDh_PNT_N"/>
    <property type="match status" value="1"/>
</dbReference>
<protein>
    <recommendedName>
        <fullName evidence="3 6">Alanine dehydrogenase</fullName>
        <ecNumber evidence="3 6">1.4.1.1</ecNumber>
    </recommendedName>
</protein>
<evidence type="ECO:0000256" key="9">
    <source>
        <dbReference type="PIRSR" id="PIRSR000183-3"/>
    </source>
</evidence>
<dbReference type="InterPro" id="IPR007886">
    <property type="entry name" value="AlaDH/PNT_N"/>
</dbReference>
<evidence type="ECO:0000256" key="8">
    <source>
        <dbReference type="PIRSR" id="PIRSR000183-2"/>
    </source>
</evidence>
<dbReference type="Pfam" id="PF05222">
    <property type="entry name" value="AlaDh_PNT_N"/>
    <property type="match status" value="1"/>
</dbReference>
<dbReference type="InterPro" id="IPR007698">
    <property type="entry name" value="AlaDH/PNT_NAD(H)-bd"/>
</dbReference>
<evidence type="ECO:0000259" key="10">
    <source>
        <dbReference type="SMART" id="SM01002"/>
    </source>
</evidence>
<dbReference type="HOGENOM" id="CLU_003376_3_0_9"/>
<evidence type="ECO:0000256" key="5">
    <source>
        <dbReference type="ARBA" id="ARBA00023027"/>
    </source>
</evidence>
<dbReference type="CDD" id="cd05305">
    <property type="entry name" value="L-AlaDH"/>
    <property type="match status" value="1"/>
</dbReference>
<dbReference type="InterPro" id="IPR036291">
    <property type="entry name" value="NAD(P)-bd_dom_sf"/>
</dbReference>
<feature type="domain" description="Alanine dehydrogenase/pyridine nucleotide transhydrogenase NAD(H)-binding" evidence="10">
    <location>
        <begin position="149"/>
        <end position="297"/>
    </location>
</feature>
<keyword evidence="5 6" id="KW-0520">NAD</keyword>
<comment type="pathway">
    <text evidence="1">Amino-acid degradation; L-alanine degradation via dehydrogenase pathway; NH(3) and pyruvate from L-alanine: step 1/1.</text>
</comment>
<dbReference type="GO" id="GO:0042853">
    <property type="term" value="P:L-alanine catabolic process"/>
    <property type="evidence" value="ECO:0007669"/>
    <property type="project" value="UniProtKB-UniPathway"/>
</dbReference>
<dbReference type="NCBIfam" id="TIGR00518">
    <property type="entry name" value="alaDH"/>
    <property type="match status" value="1"/>
</dbReference>
<evidence type="ECO:0000256" key="6">
    <source>
        <dbReference type="PIRNR" id="PIRNR000183"/>
    </source>
</evidence>
<feature type="binding site" evidence="9">
    <location>
        <begin position="239"/>
        <end position="240"/>
    </location>
    <ligand>
        <name>NAD(+)</name>
        <dbReference type="ChEBI" id="CHEBI:57540"/>
    </ligand>
</feature>
<feature type="active site" description="Proton donor/acceptor" evidence="7">
    <location>
        <position position="96"/>
    </location>
</feature>
<feature type="binding site" evidence="8">
    <location>
        <position position="15"/>
    </location>
    <ligand>
        <name>substrate</name>
    </ligand>
</feature>
<sequence length="370" mass="39256">MIIGVLKEIKDNENRIALTPAGVSELKKDKHEVLIQKGAGEGSGISDKEYQDAGARIVTDASEVWANAEMVMKVKEPISSEYEYFRKGQILFTYLHLAADRALTEVLMNKGVTAVAYETVESSDGSLPLLMPMSEVAGRMATIIGAQYLQRIHGGRGLLPGGVPGVLPANVVIIGGGTVGINAAKMAVGLGADVTIFDLNANRLRYLDDIFGARVKTVVSSAYNLSSSLTAADLVIGAVLVTGAKAPTLVTMEMLENMPRRSVIIDVAVDQGGCIETSRPTTHSNPTFEVNGVLHYCVANMPGAVPRTSTYALSNVTLPYARVIARNGIMKAINENGGLAKGVNVIEGKITCRGVAEAHSLDSYNLKEVI</sequence>
<evidence type="ECO:0000313" key="13">
    <source>
        <dbReference type="Proteomes" id="UP000013520"/>
    </source>
</evidence>
<feature type="binding site" evidence="9">
    <location>
        <begin position="267"/>
        <end position="270"/>
    </location>
    <ligand>
        <name>NAD(+)</name>
        <dbReference type="ChEBI" id="CHEBI:57540"/>
    </ligand>
</feature>
<dbReference type="PANTHER" id="PTHR42795:SF1">
    <property type="entry name" value="ALANINE DEHYDROGENASE"/>
    <property type="match status" value="1"/>
</dbReference>
<dbReference type="GO" id="GO:0000166">
    <property type="term" value="F:nucleotide binding"/>
    <property type="evidence" value="ECO:0007669"/>
    <property type="project" value="UniProtKB-KW"/>
</dbReference>
<dbReference type="KEGG" id="dgi:Desgi_2915"/>
<evidence type="ECO:0000256" key="1">
    <source>
        <dbReference type="ARBA" id="ARBA00005206"/>
    </source>
</evidence>
<dbReference type="GO" id="GO:0000286">
    <property type="term" value="F:alanine dehydrogenase activity"/>
    <property type="evidence" value="ECO:0007669"/>
    <property type="project" value="UniProtKB-UniRule"/>
</dbReference>
<dbReference type="PROSITE" id="PS00837">
    <property type="entry name" value="ALADH_PNT_2"/>
    <property type="match status" value="1"/>
</dbReference>